<dbReference type="Pfam" id="PF07940">
    <property type="entry name" value="Hepar_II_III_C"/>
    <property type="match status" value="1"/>
</dbReference>
<gene>
    <name evidence="4" type="ORF">ACFFJC_12870</name>
</gene>
<feature type="region of interest" description="Disordered" evidence="2">
    <location>
        <begin position="1"/>
        <end position="53"/>
    </location>
</feature>
<reference evidence="4 5" key="1">
    <citation type="submission" date="2024-09" db="EMBL/GenBank/DDBJ databases">
        <authorList>
            <person name="Sun Q."/>
            <person name="Mori K."/>
        </authorList>
    </citation>
    <scope>NUCLEOTIDE SEQUENCE [LARGE SCALE GENOMIC DNA]</scope>
    <source>
        <strain evidence="4 5">CCM 7706</strain>
    </source>
</reference>
<accession>A0ABV6CWQ7</accession>
<sequence>MKLGARLPAATRNPDRSREIPLSEAAQEGVVDGSSGRAARKARQPKGEPVRGVVQPGQLAPLVDEAGANASPAEPGYHELLPIEPARALALVDFSPPSVGLGERLIRMAYRLGMPGAMFSGPRGKKARTRLLATVNNSLPGNRMAGTAIRAGHFLVHGAKTPIAQVDFAGAARVAPPLEKTVHSFSWLTDLEACAPREQGAPVAERILSAWLQANPEPPAKPGKGPAWSIGNTGMRLANWLAHAPLILSGDKALRSRTLGHIAATARWLDRHVTHAEDGLAEVAGWVGIVCAGLLLPDGRPRRLYGEAGLIKALGELMGDDGGVLSRSPLAQIEAIALLVRLRNCYHATRRDAPPAIERVVELLVPPLLALTHGDGGLGSWQGAWAVSAEDVDGIVRASGLRTRPLRDVRQWGYQRVVAAKSILQFDTAPPPLPAHARFGCASTLAFELSHGPHRLVVNCGGAASGGGLVPVRLEQGLRATAAHSTLTLDDANSTAVLLNGMIGSGVTEVSVDRKTLTQDGGTHATRLEAGHNGYAARYGLTHRRILLLRDDGTELRGEDLLLPANRKAKRGKVGFAIRFHLGPEVDVSLTADGQGAGLLLPDGSYWLFRSGSDEGAVTVEDSLWVDGQGRPQATQQIVVQGMVSRGGGTFGWVIKRMN</sequence>
<dbReference type="InterPro" id="IPR008929">
    <property type="entry name" value="Chondroitin_lyas"/>
</dbReference>
<dbReference type="EMBL" id="JBHLWK010000015">
    <property type="protein sequence ID" value="MFC0205158.1"/>
    <property type="molecule type" value="Genomic_DNA"/>
</dbReference>
<dbReference type="RefSeq" id="WP_379556208.1">
    <property type="nucleotide sequence ID" value="NZ_JBHUKO010000002.1"/>
</dbReference>
<evidence type="ECO:0000259" key="3">
    <source>
        <dbReference type="Pfam" id="PF07940"/>
    </source>
</evidence>
<organism evidence="4 5">
    <name type="scientific">Novosphingobium soli</name>
    <dbReference type="NCBI Taxonomy" id="574956"/>
    <lineage>
        <taxon>Bacteria</taxon>
        <taxon>Pseudomonadati</taxon>
        <taxon>Pseudomonadota</taxon>
        <taxon>Alphaproteobacteria</taxon>
        <taxon>Sphingomonadales</taxon>
        <taxon>Sphingomonadaceae</taxon>
        <taxon>Novosphingobium</taxon>
    </lineage>
</organism>
<evidence type="ECO:0000256" key="1">
    <source>
        <dbReference type="ARBA" id="ARBA00004196"/>
    </source>
</evidence>
<dbReference type="InterPro" id="IPR012480">
    <property type="entry name" value="Hepar_II_III_C"/>
</dbReference>
<feature type="domain" description="Heparinase II/III-like C-terminal" evidence="3">
    <location>
        <begin position="402"/>
        <end position="653"/>
    </location>
</feature>
<evidence type="ECO:0000256" key="2">
    <source>
        <dbReference type="SAM" id="MobiDB-lite"/>
    </source>
</evidence>
<proteinExistence type="predicted"/>
<dbReference type="Gene3D" id="1.50.10.100">
    <property type="entry name" value="Chondroitin AC/alginate lyase"/>
    <property type="match status" value="1"/>
</dbReference>
<keyword evidence="5" id="KW-1185">Reference proteome</keyword>
<comment type="caution">
    <text evidence="4">The sequence shown here is derived from an EMBL/GenBank/DDBJ whole genome shotgun (WGS) entry which is preliminary data.</text>
</comment>
<dbReference type="Gene3D" id="2.70.98.70">
    <property type="match status" value="1"/>
</dbReference>
<dbReference type="Proteomes" id="UP001589798">
    <property type="component" value="Unassembled WGS sequence"/>
</dbReference>
<evidence type="ECO:0000313" key="4">
    <source>
        <dbReference type="EMBL" id="MFC0205158.1"/>
    </source>
</evidence>
<evidence type="ECO:0000313" key="5">
    <source>
        <dbReference type="Proteomes" id="UP001589798"/>
    </source>
</evidence>
<name>A0ABV6CWQ7_9SPHN</name>
<protein>
    <submittedName>
        <fullName evidence="4">Heparinase II/III family protein</fullName>
    </submittedName>
</protein>
<comment type="subcellular location">
    <subcellularLocation>
        <location evidence="1">Cell envelope</location>
    </subcellularLocation>
</comment>